<dbReference type="STRING" id="1550241.MA03_05350"/>
<dbReference type="OrthoDB" id="30884at2157"/>
<organism evidence="2 3">
    <name type="scientific">Infirmifilum uzonense</name>
    <dbReference type="NCBI Taxonomy" id="1550241"/>
    <lineage>
        <taxon>Archaea</taxon>
        <taxon>Thermoproteota</taxon>
        <taxon>Thermoprotei</taxon>
        <taxon>Thermofilales</taxon>
        <taxon>Thermofilaceae</taxon>
        <taxon>Infirmifilum</taxon>
    </lineage>
</organism>
<dbReference type="PATRIC" id="fig|1550241.5.peg.1125"/>
<dbReference type="AlphaFoldDB" id="A0A0F7FIS0"/>
<evidence type="ECO:0000313" key="2">
    <source>
        <dbReference type="EMBL" id="AKG38809.1"/>
    </source>
</evidence>
<feature type="domain" description="ACT" evidence="1">
    <location>
        <begin position="101"/>
        <end position="171"/>
    </location>
</feature>
<proteinExistence type="predicted"/>
<dbReference type="SUPFAM" id="SSF55021">
    <property type="entry name" value="ACT-like"/>
    <property type="match status" value="1"/>
</dbReference>
<dbReference type="Proteomes" id="UP000067434">
    <property type="component" value="Chromosome"/>
</dbReference>
<gene>
    <name evidence="2" type="ORF">MA03_05350</name>
</gene>
<dbReference type="RefSeq" id="WP_052884284.1">
    <property type="nucleotide sequence ID" value="NZ_CP009961.1"/>
</dbReference>
<dbReference type="KEGG" id="thf:MA03_05350"/>
<dbReference type="PIRSF" id="PIRSF004897">
    <property type="entry name" value="UCP004897_ACT"/>
    <property type="match status" value="1"/>
</dbReference>
<dbReference type="InterPro" id="IPR014424">
    <property type="entry name" value="UCP004897_ACT"/>
</dbReference>
<dbReference type="HOGENOM" id="CLU_100860_0_0_2"/>
<protein>
    <recommendedName>
        <fullName evidence="1">ACT domain-containing protein</fullName>
    </recommendedName>
</protein>
<dbReference type="Gene3D" id="3.30.70.260">
    <property type="match status" value="1"/>
</dbReference>
<dbReference type="InterPro" id="IPR045865">
    <property type="entry name" value="ACT-like_dom_sf"/>
</dbReference>
<sequence>MDKKLVEKFTETVKGHTKKLEVLKVLLKYGLSVRENTVTLGERIKVPFKSIALEAGVDRRTVIETLRAIREDSFLREFFRRLRPAGPSLVEVSKLLGYRCLIVETHRDQPGILAWVANALAEKNINILQVVAEDPNIYEEPKLYVVVSSNVPGEVIDRILEHPAIKRVSIS</sequence>
<dbReference type="InterPro" id="IPR002912">
    <property type="entry name" value="ACT_dom"/>
</dbReference>
<reference evidence="2 3" key="1">
    <citation type="journal article" date="2015" name="Stand. Genomic Sci.">
        <title>Complete genome sequence of and proposal of Thermofilum uzonense sp. nov. a novel hyperthermophilic crenarchaeon and emended description of the genus Thermofilum.</title>
        <authorList>
            <person name="Toshchakov S.V."/>
            <person name="Korzhenkov A.A."/>
            <person name="Samarov N.I."/>
            <person name="Mazunin I.O."/>
            <person name="Mozhey O.I."/>
            <person name="Shmyr I.S."/>
            <person name="Derbikova K.S."/>
            <person name="Taranov E.A."/>
            <person name="Dominova I.N."/>
            <person name="Bonch-Osmolovskaya E.A."/>
            <person name="Patrushev M.V."/>
            <person name="Podosokorskaya O.A."/>
            <person name="Kublanov I.V."/>
        </authorList>
    </citation>
    <scope>NUCLEOTIDE SEQUENCE [LARGE SCALE GENOMIC DNA]</scope>
    <source>
        <strain evidence="2 3">1807-2</strain>
    </source>
</reference>
<accession>A0A0F7FIS0</accession>
<evidence type="ECO:0000313" key="3">
    <source>
        <dbReference type="Proteomes" id="UP000067434"/>
    </source>
</evidence>
<keyword evidence="3" id="KW-1185">Reference proteome</keyword>
<evidence type="ECO:0000259" key="1">
    <source>
        <dbReference type="PROSITE" id="PS51671"/>
    </source>
</evidence>
<dbReference type="GeneID" id="25401635"/>
<dbReference type="EMBL" id="CP009961">
    <property type="protein sequence ID" value="AKG38809.1"/>
    <property type="molecule type" value="Genomic_DNA"/>
</dbReference>
<name>A0A0F7FIS0_9CREN</name>
<dbReference type="PROSITE" id="PS51671">
    <property type="entry name" value="ACT"/>
    <property type="match status" value="1"/>
</dbReference>